<evidence type="ECO:0000256" key="1">
    <source>
        <dbReference type="ARBA" id="ARBA00004123"/>
    </source>
</evidence>
<keyword evidence="9" id="KW-0007">Acetylation</keyword>
<dbReference type="Pfam" id="PF17772">
    <property type="entry name" value="zf-MYST"/>
    <property type="match status" value="1"/>
</dbReference>
<dbReference type="EnsemblMetazoa" id="RPRC001662-RA">
    <property type="protein sequence ID" value="RPRC001662-PA"/>
    <property type="gene ID" value="RPRC001662"/>
</dbReference>
<dbReference type="InterPro" id="IPR002717">
    <property type="entry name" value="HAT_MYST-type"/>
</dbReference>
<protein>
    <recommendedName>
        <fullName evidence="3 11">Histone acetyltransferase</fullName>
        <ecNumber evidence="3 11">2.3.1.48</ecNumber>
    </recommendedName>
</protein>
<keyword evidence="8" id="KW-0156">Chromatin regulator</keyword>
<evidence type="ECO:0000256" key="3">
    <source>
        <dbReference type="ARBA" id="ARBA00013184"/>
    </source>
</evidence>
<evidence type="ECO:0000256" key="9">
    <source>
        <dbReference type="ARBA" id="ARBA00022990"/>
    </source>
</evidence>
<dbReference type="InterPro" id="IPR043502">
    <property type="entry name" value="DNA/RNA_pol_sf"/>
</dbReference>
<keyword evidence="4" id="KW-0808">Transferase</keyword>
<keyword evidence="6" id="KW-0863">Zinc-finger</keyword>
<dbReference type="Pfam" id="PF01853">
    <property type="entry name" value="MOZ_SAS"/>
    <property type="match status" value="1"/>
</dbReference>
<comment type="similarity">
    <text evidence="2 11">Belongs to the MYST (SAS/MOZ) family.</text>
</comment>
<feature type="compositionally biased region" description="Polar residues" evidence="12">
    <location>
        <begin position="294"/>
        <end position="304"/>
    </location>
</feature>
<dbReference type="PANTHER" id="PTHR10615">
    <property type="entry name" value="HISTONE ACETYLTRANSFERASE"/>
    <property type="match status" value="1"/>
</dbReference>
<dbReference type="FunCoup" id="T1HC98">
    <property type="interactions" value="1718"/>
</dbReference>
<dbReference type="EMBL" id="ACPB03002713">
    <property type="status" value="NOT_ANNOTATED_CDS"/>
    <property type="molecule type" value="Genomic_DNA"/>
</dbReference>
<dbReference type="SUPFAM" id="SSF56672">
    <property type="entry name" value="DNA/RNA polymerases"/>
    <property type="match status" value="1"/>
</dbReference>
<feature type="compositionally biased region" description="Polar residues" evidence="12">
    <location>
        <begin position="148"/>
        <end position="166"/>
    </location>
</feature>
<dbReference type="FunFam" id="1.10.10.10:FF:000092">
    <property type="entry name" value="Histone acetyltransferase"/>
    <property type="match status" value="1"/>
</dbReference>
<dbReference type="Pfam" id="PF00078">
    <property type="entry name" value="RVT_1"/>
    <property type="match status" value="1"/>
</dbReference>
<dbReference type="InParanoid" id="T1HC98"/>
<dbReference type="Gene3D" id="3.40.630.30">
    <property type="match status" value="1"/>
</dbReference>
<dbReference type="STRING" id="13249.T1HC98"/>
<dbReference type="FunFam" id="3.30.60.60:FF:000003">
    <property type="entry name" value="Histone acetyltransferase"/>
    <property type="match status" value="1"/>
</dbReference>
<dbReference type="GO" id="GO:0071897">
    <property type="term" value="P:DNA biosynthetic process"/>
    <property type="evidence" value="ECO:0007669"/>
    <property type="project" value="UniProtKB-ARBA"/>
</dbReference>
<dbReference type="GO" id="GO:0008270">
    <property type="term" value="F:zinc ion binding"/>
    <property type="evidence" value="ECO:0007669"/>
    <property type="project" value="UniProtKB-KW"/>
</dbReference>
<dbReference type="GO" id="GO:0010485">
    <property type="term" value="F:histone H4 acetyltransferase activity"/>
    <property type="evidence" value="ECO:0007669"/>
    <property type="project" value="TreeGrafter"/>
</dbReference>
<dbReference type="InterPro" id="IPR040706">
    <property type="entry name" value="Zf-MYST"/>
</dbReference>
<feature type="region of interest" description="Disordered" evidence="12">
    <location>
        <begin position="1"/>
        <end position="355"/>
    </location>
</feature>
<dbReference type="InterPro" id="IPR036388">
    <property type="entry name" value="WH-like_DNA-bd_sf"/>
</dbReference>
<evidence type="ECO:0000313" key="13">
    <source>
        <dbReference type="EnsemblMetazoa" id="RPRC001662-PA"/>
    </source>
</evidence>
<dbReference type="GO" id="GO:0003712">
    <property type="term" value="F:transcription coregulator activity"/>
    <property type="evidence" value="ECO:0007669"/>
    <property type="project" value="TreeGrafter"/>
</dbReference>
<evidence type="ECO:0000256" key="2">
    <source>
        <dbReference type="ARBA" id="ARBA00010107"/>
    </source>
</evidence>
<dbReference type="EC" id="2.3.1.48" evidence="3 11"/>
<evidence type="ECO:0000256" key="12">
    <source>
        <dbReference type="SAM" id="MobiDB-lite"/>
    </source>
</evidence>
<evidence type="ECO:0000313" key="14">
    <source>
        <dbReference type="Proteomes" id="UP000015103"/>
    </source>
</evidence>
<evidence type="ECO:0000256" key="4">
    <source>
        <dbReference type="ARBA" id="ARBA00022679"/>
    </source>
</evidence>
<dbReference type="OMA" id="TLEACPM"/>
<dbReference type="VEuPathDB" id="VectorBase:RPRC001662"/>
<dbReference type="FunFam" id="3.40.630.30:FF:000001">
    <property type="entry name" value="Histone acetyltransferase"/>
    <property type="match status" value="1"/>
</dbReference>
<proteinExistence type="inferred from homology"/>
<evidence type="ECO:0000256" key="5">
    <source>
        <dbReference type="ARBA" id="ARBA00022723"/>
    </source>
</evidence>
<comment type="catalytic activity">
    <reaction evidence="11">
        <text>L-lysyl-[protein] + acetyl-CoA = N(6)-acetyl-L-lysyl-[protein] + CoA + H(+)</text>
        <dbReference type="Rhea" id="RHEA:45948"/>
        <dbReference type="Rhea" id="RHEA-COMP:9752"/>
        <dbReference type="Rhea" id="RHEA-COMP:10731"/>
        <dbReference type="ChEBI" id="CHEBI:15378"/>
        <dbReference type="ChEBI" id="CHEBI:29969"/>
        <dbReference type="ChEBI" id="CHEBI:57287"/>
        <dbReference type="ChEBI" id="CHEBI:57288"/>
        <dbReference type="ChEBI" id="CHEBI:61930"/>
        <dbReference type="EC" id="2.3.1.48"/>
    </reaction>
</comment>
<reference evidence="13" key="1">
    <citation type="submission" date="2015-05" db="UniProtKB">
        <authorList>
            <consortium name="EnsemblMetazoa"/>
        </authorList>
    </citation>
    <scope>IDENTIFICATION</scope>
</reference>
<feature type="compositionally biased region" description="Polar residues" evidence="12">
    <location>
        <begin position="95"/>
        <end position="113"/>
    </location>
</feature>
<dbReference type="PANTHER" id="PTHR10615:SF161">
    <property type="entry name" value="HISTONE ACETYLTRANSFERASE KAT7"/>
    <property type="match status" value="1"/>
</dbReference>
<keyword evidence="5" id="KW-0479">Metal-binding</keyword>
<feature type="compositionally biased region" description="Low complexity" evidence="12">
    <location>
        <begin position="184"/>
        <end position="198"/>
    </location>
</feature>
<sequence length="889" mass="98300">MPPRKKDAPSSSSTSSSNSSSSSTSSSSSSGSDSSSSDSENSSTSVGGKSGQHSSDSDKKPTPKKKSASATVTRSKSDASEPDKSKEKPSKSKPLITTTTSNKPGAPSNTSRVSSSDSEDESPKINSKRKPPAKPKSSATVTPVAKGQNKTTTKFYTIQVSTNNSGVKKVNPPRKAAQKSASNTGSSSGLTSKELSSKATIGPKLDDQKKLKTKSIFSPDNTSDDSDDKATPPPPKLTAIKSSASKNTHNKTKTKPSPQTKSRASSVSSNSSDSSRSSRSSSDSSPDSSRTKTDNSSSAANRKANQLKKEKKFTAPPKLESDTDAPVVRKQTRSSSMRKSKHVISRIGSDSDSDTEAQAVASEAIEEELRQLANVNCTKYIEMGKFEMEVWYQSPYPEDFARLPKLYICEYCLRYMKSRTTLERHAAKCVWRHPPGEEVYRKEKISVWEVDGKRYKSYCQNLCLLAKFFLDHKTLYYDVEPFLFYVMTIGDSEGCHIVGYFSKEKNSFLNYNVSCILTLPPYQRQGYGRLLIEFSYLLTRVENKIGSPEKPLSDLGLISYRSYWKDVLLEYLCNLGGKQISVKDISQEMAINSYDIVSTLQALGMMKYWKGKHIILKKQDVIDEYVDRSKRRGVSYKEIDPECLKWSPYVPPDTPPGSLIADVDSVNPKYKKTKFAKKTVGSALHWGFYELYFCHSWKVVLPSGASRGVLQGDSLSPLLFSLFVSDLVSFFKEHGSLGIGLSGDLDLVALLYADDLVLVDDSWTGMNNKLQLLSDYCNSNSLVVNIAKTNIVPFRRGGRLRTNRAFYFNNSKISIAKSVNYLGVRFSSSGVFSLAAEEFVRKAKLASFKVKEILVSSKSDAWETKCELYRAMDIQRIMFRKACNALSTY</sequence>
<dbReference type="AlphaFoldDB" id="T1HC98"/>
<dbReference type="SUPFAM" id="SSF55729">
    <property type="entry name" value="Acyl-CoA N-acyltransferases (Nat)"/>
    <property type="match status" value="1"/>
</dbReference>
<evidence type="ECO:0000256" key="10">
    <source>
        <dbReference type="ARBA" id="ARBA00023242"/>
    </source>
</evidence>
<dbReference type="GO" id="GO:0006357">
    <property type="term" value="P:regulation of transcription by RNA polymerase II"/>
    <property type="evidence" value="ECO:0007669"/>
    <property type="project" value="TreeGrafter"/>
</dbReference>
<dbReference type="InterPro" id="IPR000477">
    <property type="entry name" value="RT_dom"/>
</dbReference>
<evidence type="ECO:0000256" key="7">
    <source>
        <dbReference type="ARBA" id="ARBA00022833"/>
    </source>
</evidence>
<dbReference type="InterPro" id="IPR016181">
    <property type="entry name" value="Acyl_CoA_acyltransferase"/>
</dbReference>
<dbReference type="eggNOG" id="KOG2747">
    <property type="taxonomic scope" value="Eukaryota"/>
</dbReference>
<dbReference type="PROSITE" id="PS50878">
    <property type="entry name" value="RT_POL"/>
    <property type="match status" value="1"/>
</dbReference>
<evidence type="ECO:0000256" key="6">
    <source>
        <dbReference type="ARBA" id="ARBA00022771"/>
    </source>
</evidence>
<feature type="compositionally biased region" description="Low complexity" evidence="12">
    <location>
        <begin position="255"/>
        <end position="288"/>
    </location>
</feature>
<dbReference type="eggNOG" id="KOG1075">
    <property type="taxonomic scope" value="Eukaryota"/>
</dbReference>
<dbReference type="GO" id="GO:0003682">
    <property type="term" value="F:chromatin binding"/>
    <property type="evidence" value="ECO:0007669"/>
    <property type="project" value="TreeGrafter"/>
</dbReference>
<dbReference type="GO" id="GO:0010484">
    <property type="term" value="F:histone H3 acetyltransferase activity"/>
    <property type="evidence" value="ECO:0007669"/>
    <property type="project" value="TreeGrafter"/>
</dbReference>
<feature type="compositionally biased region" description="Basic and acidic residues" evidence="12">
    <location>
        <begin position="75"/>
        <end position="90"/>
    </location>
</feature>
<keyword evidence="10 11" id="KW-0539">Nucleus</keyword>
<dbReference type="Gene3D" id="1.10.10.10">
    <property type="entry name" value="Winged helix-like DNA-binding domain superfamily/Winged helix DNA-binding domain"/>
    <property type="match status" value="1"/>
</dbReference>
<feature type="compositionally biased region" description="Low complexity" evidence="12">
    <location>
        <begin position="10"/>
        <end position="45"/>
    </location>
</feature>
<dbReference type="GO" id="GO:0036409">
    <property type="term" value="C:histone H3-K14 acetyltransferase complex"/>
    <property type="evidence" value="ECO:0007669"/>
    <property type="project" value="TreeGrafter"/>
</dbReference>
<feature type="compositionally biased region" description="Basic residues" evidence="12">
    <location>
        <begin position="330"/>
        <end position="344"/>
    </location>
</feature>
<dbReference type="Gene3D" id="3.30.60.60">
    <property type="entry name" value="N-acetyl transferase-like"/>
    <property type="match status" value="1"/>
</dbReference>
<organism evidence="13 14">
    <name type="scientific">Rhodnius prolixus</name>
    <name type="common">Triatomid bug</name>
    <dbReference type="NCBI Taxonomy" id="13249"/>
    <lineage>
        <taxon>Eukaryota</taxon>
        <taxon>Metazoa</taxon>
        <taxon>Ecdysozoa</taxon>
        <taxon>Arthropoda</taxon>
        <taxon>Hexapoda</taxon>
        <taxon>Insecta</taxon>
        <taxon>Pterygota</taxon>
        <taxon>Neoptera</taxon>
        <taxon>Paraneoptera</taxon>
        <taxon>Hemiptera</taxon>
        <taxon>Heteroptera</taxon>
        <taxon>Panheteroptera</taxon>
        <taxon>Cimicomorpha</taxon>
        <taxon>Reduviidae</taxon>
        <taxon>Triatominae</taxon>
        <taxon>Rhodnius</taxon>
    </lineage>
</organism>
<evidence type="ECO:0000256" key="11">
    <source>
        <dbReference type="RuleBase" id="RU361211"/>
    </source>
</evidence>
<accession>T1HC98</accession>
<keyword evidence="7" id="KW-0862">Zinc</keyword>
<evidence type="ECO:0000256" key="8">
    <source>
        <dbReference type="ARBA" id="ARBA00022853"/>
    </source>
</evidence>
<dbReference type="CDD" id="cd04301">
    <property type="entry name" value="NAT_SF"/>
    <property type="match status" value="1"/>
</dbReference>
<dbReference type="InterPro" id="IPR050603">
    <property type="entry name" value="MYST_HAT"/>
</dbReference>
<comment type="subcellular location">
    <subcellularLocation>
        <location evidence="1 11">Nucleus</location>
    </subcellularLocation>
</comment>
<name>T1HC98_RHOPR</name>
<dbReference type="Proteomes" id="UP000015103">
    <property type="component" value="Unassembled WGS sequence"/>
</dbReference>
<dbReference type="HOGENOM" id="CLU_324749_0_0_1"/>
<dbReference type="PROSITE" id="PS51726">
    <property type="entry name" value="MYST_HAT"/>
    <property type="match status" value="1"/>
</dbReference>
<keyword evidence="14" id="KW-1185">Reference proteome</keyword>